<feature type="compositionally biased region" description="Low complexity" evidence="1">
    <location>
        <begin position="222"/>
        <end position="231"/>
    </location>
</feature>
<keyword evidence="3" id="KW-1185">Reference proteome</keyword>
<name>A0A2I2KVZ9_9ACTN</name>
<accession>A0A2I2KVZ9</accession>
<feature type="region of interest" description="Disordered" evidence="1">
    <location>
        <begin position="127"/>
        <end position="160"/>
    </location>
</feature>
<dbReference type="EMBL" id="FZMO01000312">
    <property type="protein sequence ID" value="SNQ49840.1"/>
    <property type="molecule type" value="Genomic_DNA"/>
</dbReference>
<protein>
    <submittedName>
        <fullName evidence="2">Uncharacterized protein</fullName>
    </submittedName>
</protein>
<feature type="region of interest" description="Disordered" evidence="1">
    <location>
        <begin position="201"/>
        <end position="231"/>
    </location>
</feature>
<evidence type="ECO:0000313" key="2">
    <source>
        <dbReference type="EMBL" id="SNQ49840.1"/>
    </source>
</evidence>
<evidence type="ECO:0000256" key="1">
    <source>
        <dbReference type="SAM" id="MobiDB-lite"/>
    </source>
</evidence>
<feature type="compositionally biased region" description="Low complexity" evidence="1">
    <location>
        <begin position="58"/>
        <end position="69"/>
    </location>
</feature>
<sequence>MLTRMSTPPSRATVSSTSARTDSSTPVSVGTAWTTRPWRCATSSAARRSRSAERAARTRSTPSAASACATASPIPWLAPVTMARLSVRPRSMVPLSGQPEMVEAAWNSGVFRTAGAYARESAAQARGCFPGRPVPEQESDAPDVDAERSRPGPESPGRGRLRIWMATERNHAGFGGPAGFCRPERRLGISALGTDRSAVTHEVDIAPSGEKQRTADRPRRPPVGAAAVAPREAAVDEHRFLLLRGTRYPPPRRR</sequence>
<dbReference type="Proteomes" id="UP000234331">
    <property type="component" value="Unassembled WGS sequence"/>
</dbReference>
<dbReference type="AlphaFoldDB" id="A0A2I2KVZ9"/>
<feature type="region of interest" description="Disordered" evidence="1">
    <location>
        <begin position="1"/>
        <end position="69"/>
    </location>
</feature>
<feature type="compositionally biased region" description="Basic and acidic residues" evidence="1">
    <location>
        <begin position="201"/>
        <end position="219"/>
    </location>
</feature>
<gene>
    <name evidence="2" type="ORF">FRACA_380031</name>
</gene>
<reference evidence="2 3" key="1">
    <citation type="submission" date="2017-06" db="EMBL/GenBank/DDBJ databases">
        <authorList>
            <person name="Kim H.J."/>
            <person name="Triplett B.A."/>
        </authorList>
    </citation>
    <scope>NUCLEOTIDE SEQUENCE [LARGE SCALE GENOMIC DNA]</scope>
    <source>
        <strain evidence="2">FRACA_ARgP5</strain>
    </source>
</reference>
<organism evidence="2 3">
    <name type="scientific">Frankia canadensis</name>
    <dbReference type="NCBI Taxonomy" id="1836972"/>
    <lineage>
        <taxon>Bacteria</taxon>
        <taxon>Bacillati</taxon>
        <taxon>Actinomycetota</taxon>
        <taxon>Actinomycetes</taxon>
        <taxon>Frankiales</taxon>
        <taxon>Frankiaceae</taxon>
        <taxon>Frankia</taxon>
    </lineage>
</organism>
<feature type="compositionally biased region" description="Low complexity" evidence="1">
    <location>
        <begin position="1"/>
        <end position="25"/>
    </location>
</feature>
<proteinExistence type="predicted"/>
<evidence type="ECO:0000313" key="3">
    <source>
        <dbReference type="Proteomes" id="UP000234331"/>
    </source>
</evidence>